<name>A0AAD7IPR8_9AGAR</name>
<feature type="domain" description="C2H2-type" evidence="2">
    <location>
        <begin position="307"/>
        <end position="339"/>
    </location>
</feature>
<proteinExistence type="predicted"/>
<dbReference type="Proteomes" id="UP001215280">
    <property type="component" value="Unassembled WGS sequence"/>
</dbReference>
<feature type="domain" description="C2H2-type" evidence="2">
    <location>
        <begin position="349"/>
        <end position="374"/>
    </location>
</feature>
<gene>
    <name evidence="3" type="ORF">DFH07DRAFT_832797</name>
</gene>
<evidence type="ECO:0000256" key="1">
    <source>
        <dbReference type="SAM" id="MobiDB-lite"/>
    </source>
</evidence>
<sequence length="588" mass="66991">MAVARPPLADRTRESVQFRQPRLITSNGKENAPTSFLLGIEALDPASRLCDILYRFAQRDLHAETAAAVNAYLGAPERRFAPCYQGESPTQDEKCPVCSADCRPNAFKYSGSQTIGSHIHACLLRAQQEKVQEYVETNYIPTTCPWHRCKVQQVFQTRPEFVEHFRKHRDSFGLLATRKHKTRSCQVMIGDELCLEEDNDDWDRHFAQVHSINILEKVEVHYCAKCPEWLVDELGDGLAWDGHLWDHWEEDYGRFNERVTEEVDLTPDVEFSAAVDNLVSFAVGSGFSRTRPEFHGLVRHGVAEVPMHCPWCVYQAERIRIRMHEFLTVESFFRHIRQHLDEMSDEETQQCPVPHCGVHEFTGFELKTHMVAFHRIPLFGSKNTVKVRTLKLPPIPVPEPFPAATIEMDVDVPAPPTAAAPIADTNLTQHQAATKVYKEQRAAASAEAVWGHCYGCSCPYKNIGAHINTTKCRSKNQYQLIVEGKRTGVKKLAWDLSDVVPELRTAGSRWGLVSALPTGSLHFPWRPQPPPSFRNRARQNDRAVPSDWIARRDRHHPCQSEPMSHRPLRRPRSRLSQCIAVTDAVRHS</sequence>
<accession>A0AAD7IPR8</accession>
<evidence type="ECO:0000313" key="4">
    <source>
        <dbReference type="Proteomes" id="UP001215280"/>
    </source>
</evidence>
<dbReference type="SMART" id="SM00355">
    <property type="entry name" value="ZnF_C2H2"/>
    <property type="match status" value="3"/>
</dbReference>
<keyword evidence="4" id="KW-1185">Reference proteome</keyword>
<evidence type="ECO:0000259" key="2">
    <source>
        <dbReference type="SMART" id="SM00355"/>
    </source>
</evidence>
<dbReference type="EMBL" id="JARJLG010000098">
    <property type="protein sequence ID" value="KAJ7746494.1"/>
    <property type="molecule type" value="Genomic_DNA"/>
</dbReference>
<dbReference type="InterPro" id="IPR013087">
    <property type="entry name" value="Znf_C2H2_type"/>
</dbReference>
<feature type="domain" description="C2H2-type" evidence="2">
    <location>
        <begin position="142"/>
        <end position="168"/>
    </location>
</feature>
<feature type="region of interest" description="Disordered" evidence="1">
    <location>
        <begin position="549"/>
        <end position="573"/>
    </location>
</feature>
<reference evidence="3" key="1">
    <citation type="submission" date="2023-03" db="EMBL/GenBank/DDBJ databases">
        <title>Massive genome expansion in bonnet fungi (Mycena s.s.) driven by repeated elements and novel gene families across ecological guilds.</title>
        <authorList>
            <consortium name="Lawrence Berkeley National Laboratory"/>
            <person name="Harder C.B."/>
            <person name="Miyauchi S."/>
            <person name="Viragh M."/>
            <person name="Kuo A."/>
            <person name="Thoen E."/>
            <person name="Andreopoulos B."/>
            <person name="Lu D."/>
            <person name="Skrede I."/>
            <person name="Drula E."/>
            <person name="Henrissat B."/>
            <person name="Morin E."/>
            <person name="Kohler A."/>
            <person name="Barry K."/>
            <person name="LaButti K."/>
            <person name="Morin E."/>
            <person name="Salamov A."/>
            <person name="Lipzen A."/>
            <person name="Mereny Z."/>
            <person name="Hegedus B."/>
            <person name="Baldrian P."/>
            <person name="Stursova M."/>
            <person name="Weitz H."/>
            <person name="Taylor A."/>
            <person name="Grigoriev I.V."/>
            <person name="Nagy L.G."/>
            <person name="Martin F."/>
            <person name="Kauserud H."/>
        </authorList>
    </citation>
    <scope>NUCLEOTIDE SEQUENCE</scope>
    <source>
        <strain evidence="3">CBHHK188m</strain>
    </source>
</reference>
<comment type="caution">
    <text evidence="3">The sequence shown here is derived from an EMBL/GenBank/DDBJ whole genome shotgun (WGS) entry which is preliminary data.</text>
</comment>
<protein>
    <recommendedName>
        <fullName evidence="2">C2H2-type domain-containing protein</fullName>
    </recommendedName>
</protein>
<dbReference type="AlphaFoldDB" id="A0AAD7IPR8"/>
<evidence type="ECO:0000313" key="3">
    <source>
        <dbReference type="EMBL" id="KAJ7746494.1"/>
    </source>
</evidence>
<organism evidence="3 4">
    <name type="scientific">Mycena maculata</name>
    <dbReference type="NCBI Taxonomy" id="230809"/>
    <lineage>
        <taxon>Eukaryota</taxon>
        <taxon>Fungi</taxon>
        <taxon>Dikarya</taxon>
        <taxon>Basidiomycota</taxon>
        <taxon>Agaricomycotina</taxon>
        <taxon>Agaricomycetes</taxon>
        <taxon>Agaricomycetidae</taxon>
        <taxon>Agaricales</taxon>
        <taxon>Marasmiineae</taxon>
        <taxon>Mycenaceae</taxon>
        <taxon>Mycena</taxon>
    </lineage>
</organism>